<gene>
    <name evidence="1" type="primary">Necator_chrV.g20010</name>
    <name evidence="1" type="ORF">RB195_015218</name>
</gene>
<dbReference type="Proteomes" id="UP001303046">
    <property type="component" value="Unassembled WGS sequence"/>
</dbReference>
<evidence type="ECO:0000313" key="2">
    <source>
        <dbReference type="Proteomes" id="UP001303046"/>
    </source>
</evidence>
<evidence type="ECO:0008006" key="3">
    <source>
        <dbReference type="Google" id="ProtNLM"/>
    </source>
</evidence>
<accession>A0ABR1E3J8</accession>
<protein>
    <recommendedName>
        <fullName evidence="3">Snake toxin/toxin-like domain-containing protein</fullName>
    </recommendedName>
</protein>
<comment type="caution">
    <text evidence="1">The sequence shown here is derived from an EMBL/GenBank/DDBJ whole genome shotgun (WGS) entry which is preliminary data.</text>
</comment>
<keyword evidence="2" id="KW-1185">Reference proteome</keyword>
<reference evidence="1 2" key="1">
    <citation type="submission" date="2023-08" db="EMBL/GenBank/DDBJ databases">
        <title>A Necator americanus chromosomal reference genome.</title>
        <authorList>
            <person name="Ilik V."/>
            <person name="Petrzelkova K.J."/>
            <person name="Pardy F."/>
            <person name="Fuh T."/>
            <person name="Niatou-Singa F.S."/>
            <person name="Gouil Q."/>
            <person name="Baker L."/>
            <person name="Ritchie M.E."/>
            <person name="Jex A.R."/>
            <person name="Gazzola D."/>
            <person name="Li H."/>
            <person name="Toshio Fujiwara R."/>
            <person name="Zhan B."/>
            <person name="Aroian R.V."/>
            <person name="Pafco B."/>
            <person name="Schwarz E.M."/>
        </authorList>
    </citation>
    <scope>NUCLEOTIDE SEQUENCE [LARGE SCALE GENOMIC DNA]</scope>
    <source>
        <strain evidence="1 2">Aroian</strain>
        <tissue evidence="1">Whole animal</tissue>
    </source>
</reference>
<name>A0ABR1E3J8_NECAM</name>
<dbReference type="EMBL" id="JAVFWL010000005">
    <property type="protein sequence ID" value="KAK6757262.1"/>
    <property type="molecule type" value="Genomic_DNA"/>
</dbReference>
<evidence type="ECO:0000313" key="1">
    <source>
        <dbReference type="EMBL" id="KAK6757262.1"/>
    </source>
</evidence>
<sequence>MDSGQIPTKGFYTLSPVFELYGPLHGRGDCMRCFSPTWIRMPTPCRSFDVNCCEEKTGRVWINTTDNVFKLCLYSDNKC</sequence>
<organism evidence="1 2">
    <name type="scientific">Necator americanus</name>
    <name type="common">Human hookworm</name>
    <dbReference type="NCBI Taxonomy" id="51031"/>
    <lineage>
        <taxon>Eukaryota</taxon>
        <taxon>Metazoa</taxon>
        <taxon>Ecdysozoa</taxon>
        <taxon>Nematoda</taxon>
        <taxon>Chromadorea</taxon>
        <taxon>Rhabditida</taxon>
        <taxon>Rhabditina</taxon>
        <taxon>Rhabditomorpha</taxon>
        <taxon>Strongyloidea</taxon>
        <taxon>Ancylostomatidae</taxon>
        <taxon>Bunostominae</taxon>
        <taxon>Necator</taxon>
    </lineage>
</organism>
<proteinExistence type="predicted"/>